<feature type="transmembrane region" description="Helical" evidence="1">
    <location>
        <begin position="355"/>
        <end position="374"/>
    </location>
</feature>
<evidence type="ECO:0000256" key="1">
    <source>
        <dbReference type="SAM" id="Phobius"/>
    </source>
</evidence>
<sequence>MSKYIIVSLIILGTVYLCTLWKNNKENYENNKKEKYIFYQDQLTLKDITNNKYKIQYEVRGIDNNEIQSILLKNIKLVINKVERIITKSNKINYMTEDKKFIKDLYLIITLIDGYIKEEDGTDSSDTVGGSNINIIKKQSDNIFPVIATIQLLKKSALVDIAAKYPNGYNRFYYILLHEILHTLGIGFLWTYPDYDKKIPRDKYERYWIDTVDTNPIYIGPSLDKYNGLSATVYYYSQFIGIKPGKIKGIPIEDNGNGGSRLYHWEQGNYIASDIISKDSRFVNNIHTPGLDNEIMTAWGTNKQPLISTISIANLEDLGYKVNYNEADISKIKDLDSIPKQITHNEIEPMTVNTVQLVSIMIIFIILAFYLILLKIS</sequence>
<evidence type="ECO:0000313" key="2">
    <source>
        <dbReference type="EMBL" id="ARF09936.1"/>
    </source>
</evidence>
<reference evidence="2" key="1">
    <citation type="journal article" date="2017" name="Science">
        <title>Giant viruses with an expanded complement of translation system components.</title>
        <authorList>
            <person name="Schulz F."/>
            <person name="Yutin N."/>
            <person name="Ivanova N.N."/>
            <person name="Ortega D.R."/>
            <person name="Lee T.K."/>
            <person name="Vierheilig J."/>
            <person name="Daims H."/>
            <person name="Horn M."/>
            <person name="Wagner M."/>
            <person name="Jensen G.J."/>
            <person name="Kyrpides N.C."/>
            <person name="Koonin E.V."/>
            <person name="Woyke T."/>
        </authorList>
    </citation>
    <scope>NUCLEOTIDE SEQUENCE</scope>
    <source>
        <strain evidence="2">ILV1</strain>
    </source>
</reference>
<gene>
    <name evidence="2" type="ORF">Indivirus_6_2</name>
</gene>
<keyword evidence="1" id="KW-1133">Transmembrane helix</keyword>
<proteinExistence type="predicted"/>
<dbReference type="EMBL" id="KY684090">
    <property type="protein sequence ID" value="ARF09936.1"/>
    <property type="molecule type" value="Genomic_DNA"/>
</dbReference>
<dbReference type="SUPFAM" id="SSF55486">
    <property type="entry name" value="Metalloproteases ('zincins'), catalytic domain"/>
    <property type="match status" value="1"/>
</dbReference>
<keyword evidence="1" id="KW-0812">Transmembrane</keyword>
<organism evidence="2">
    <name type="scientific">Indivirus ILV1</name>
    <dbReference type="NCBI Taxonomy" id="1977633"/>
    <lineage>
        <taxon>Viruses</taxon>
        <taxon>Varidnaviria</taxon>
        <taxon>Bamfordvirae</taxon>
        <taxon>Nucleocytoviricota</taxon>
        <taxon>Megaviricetes</taxon>
        <taxon>Imitervirales</taxon>
        <taxon>Mimiviridae</taxon>
        <taxon>Klosneuvirinae</taxon>
        <taxon>Indivirus</taxon>
    </lineage>
</organism>
<dbReference type="Gene3D" id="3.90.132.10">
    <property type="entry name" value="Leishmanolysin , domain 2"/>
    <property type="match status" value="1"/>
</dbReference>
<accession>A0A1V0SE02</accession>
<protein>
    <submittedName>
        <fullName evidence="2">Uncharacterized protein</fullName>
    </submittedName>
</protein>
<name>A0A1V0SE02_9VIRU</name>
<keyword evidence="1" id="KW-0472">Membrane</keyword>